<comment type="subcellular location">
    <subcellularLocation>
        <location evidence="1">Cytoplasm</location>
    </subcellularLocation>
</comment>
<keyword evidence="8" id="KW-0804">Transcription</keyword>
<dbReference type="Proteomes" id="UP001596143">
    <property type="component" value="Unassembled WGS sequence"/>
</dbReference>
<evidence type="ECO:0000256" key="7">
    <source>
        <dbReference type="ARBA" id="ARBA00023125"/>
    </source>
</evidence>
<evidence type="ECO:0000256" key="3">
    <source>
        <dbReference type="ARBA" id="ARBA00022490"/>
    </source>
</evidence>
<gene>
    <name evidence="9" type="ORF">ACFPTR_12715</name>
</gene>
<comment type="similarity">
    <text evidence="2">Belongs to the Fur family.</text>
</comment>
<protein>
    <submittedName>
        <fullName evidence="9">Fur family transcriptional regulator</fullName>
    </submittedName>
</protein>
<keyword evidence="5" id="KW-0862">Zinc</keyword>
<evidence type="ECO:0000313" key="9">
    <source>
        <dbReference type="EMBL" id="MFC5629709.1"/>
    </source>
</evidence>
<reference evidence="10" key="1">
    <citation type="journal article" date="2019" name="Int. J. Syst. Evol. Microbiol.">
        <title>The Global Catalogue of Microorganisms (GCM) 10K type strain sequencing project: providing services to taxonomists for standard genome sequencing and annotation.</title>
        <authorList>
            <consortium name="The Broad Institute Genomics Platform"/>
            <consortium name="The Broad Institute Genome Sequencing Center for Infectious Disease"/>
            <person name="Wu L."/>
            <person name="Ma J."/>
        </authorList>
    </citation>
    <scope>NUCLEOTIDE SEQUENCE [LARGE SCALE GENOMIC DNA]</scope>
    <source>
        <strain evidence="10">CGMCC 1.15790</strain>
    </source>
</reference>
<dbReference type="InterPro" id="IPR002481">
    <property type="entry name" value="FUR"/>
</dbReference>
<evidence type="ECO:0000256" key="5">
    <source>
        <dbReference type="ARBA" id="ARBA00022833"/>
    </source>
</evidence>
<organism evidence="9 10">
    <name type="scientific">Aliibacillus thermotolerans</name>
    <dbReference type="NCBI Taxonomy" id="1834418"/>
    <lineage>
        <taxon>Bacteria</taxon>
        <taxon>Bacillati</taxon>
        <taxon>Bacillota</taxon>
        <taxon>Bacilli</taxon>
        <taxon>Bacillales</taxon>
        <taxon>Bacillaceae</taxon>
        <taxon>Aliibacillus</taxon>
    </lineage>
</organism>
<evidence type="ECO:0000256" key="6">
    <source>
        <dbReference type="ARBA" id="ARBA00023015"/>
    </source>
</evidence>
<evidence type="ECO:0000256" key="2">
    <source>
        <dbReference type="ARBA" id="ARBA00007957"/>
    </source>
</evidence>
<dbReference type="Pfam" id="PF01475">
    <property type="entry name" value="FUR"/>
    <property type="match status" value="1"/>
</dbReference>
<comment type="caution">
    <text evidence="9">The sequence shown here is derived from an EMBL/GenBank/DDBJ whole genome shotgun (WGS) entry which is preliminary data.</text>
</comment>
<dbReference type="EMBL" id="JBHSPF010000068">
    <property type="protein sequence ID" value="MFC5629709.1"/>
    <property type="molecule type" value="Genomic_DNA"/>
</dbReference>
<evidence type="ECO:0000313" key="10">
    <source>
        <dbReference type="Proteomes" id="UP001596143"/>
    </source>
</evidence>
<keyword evidence="10" id="KW-1185">Reference proteome</keyword>
<dbReference type="InterPro" id="IPR036388">
    <property type="entry name" value="WH-like_DNA-bd_sf"/>
</dbReference>
<evidence type="ECO:0000256" key="4">
    <source>
        <dbReference type="ARBA" id="ARBA00022491"/>
    </source>
</evidence>
<keyword evidence="3" id="KW-0963">Cytoplasm</keyword>
<sequence>MNVEQAMDTLKKEGYKTTGKREQLVKIFANEKRYLTAKEALIKLQQTYPRVSFDTVYRNVSLFVDMNILEETELDGERWYRYRCATSKHHHHVICVECGKTKQIEACPMDMLSPQTNGEFQIIDHKFEIYGLCYVCQP</sequence>
<dbReference type="InterPro" id="IPR036390">
    <property type="entry name" value="WH_DNA-bd_sf"/>
</dbReference>
<dbReference type="Gene3D" id="3.30.1490.190">
    <property type="match status" value="1"/>
</dbReference>
<dbReference type="InterPro" id="IPR043135">
    <property type="entry name" value="Fur_C"/>
</dbReference>
<dbReference type="PANTHER" id="PTHR33202:SF1">
    <property type="entry name" value="FERRIC UPTAKE REGULATION PROTEIN"/>
    <property type="match status" value="1"/>
</dbReference>
<keyword evidence="6" id="KW-0805">Transcription regulation</keyword>
<name>A0ABW0UBJ7_9BACI</name>
<dbReference type="SUPFAM" id="SSF46785">
    <property type="entry name" value="Winged helix' DNA-binding domain"/>
    <property type="match status" value="1"/>
</dbReference>
<evidence type="ECO:0000256" key="1">
    <source>
        <dbReference type="ARBA" id="ARBA00004496"/>
    </source>
</evidence>
<keyword evidence="7" id="KW-0238">DNA-binding</keyword>
<proteinExistence type="inferred from homology"/>
<evidence type="ECO:0000256" key="8">
    <source>
        <dbReference type="ARBA" id="ARBA00023163"/>
    </source>
</evidence>
<dbReference type="Gene3D" id="1.10.10.10">
    <property type="entry name" value="Winged helix-like DNA-binding domain superfamily/Winged helix DNA-binding domain"/>
    <property type="match status" value="1"/>
</dbReference>
<dbReference type="RefSeq" id="WP_270898105.1">
    <property type="nucleotide sequence ID" value="NZ_JBHSPF010000068.1"/>
</dbReference>
<dbReference type="CDD" id="cd07153">
    <property type="entry name" value="Fur_like"/>
    <property type="match status" value="1"/>
</dbReference>
<dbReference type="PANTHER" id="PTHR33202">
    <property type="entry name" value="ZINC UPTAKE REGULATION PROTEIN"/>
    <property type="match status" value="1"/>
</dbReference>
<keyword evidence="4" id="KW-0678">Repressor</keyword>
<accession>A0ABW0UBJ7</accession>